<evidence type="ECO:0000256" key="3">
    <source>
        <dbReference type="ARBA" id="ARBA00023274"/>
    </source>
</evidence>
<dbReference type="NCBIfam" id="TIGR01031">
    <property type="entry name" value="rpmF_bact"/>
    <property type="match status" value="1"/>
</dbReference>
<dbReference type="GO" id="GO:0003735">
    <property type="term" value="F:structural constituent of ribosome"/>
    <property type="evidence" value="ECO:0007669"/>
    <property type="project" value="InterPro"/>
</dbReference>
<evidence type="ECO:0000256" key="6">
    <source>
        <dbReference type="SAM" id="MobiDB-lite"/>
    </source>
</evidence>
<sequence>MPVPKQRTSKRRRDMRRSHHRLDIPALNPCPQCRQPRLSHRVCPNCGQYGGREVIVTE</sequence>
<name>A0A934K146_9BACT</name>
<evidence type="ECO:0000313" key="8">
    <source>
        <dbReference type="Proteomes" id="UP000606991"/>
    </source>
</evidence>
<dbReference type="AlphaFoldDB" id="A0A934K146"/>
<keyword evidence="3 5" id="KW-0687">Ribonucleoprotein</keyword>
<evidence type="ECO:0000256" key="2">
    <source>
        <dbReference type="ARBA" id="ARBA00022980"/>
    </source>
</evidence>
<organism evidence="7 8">
    <name type="scientific">Candidatus Aeolococcus gillhamiae</name>
    <dbReference type="NCBI Taxonomy" id="3127015"/>
    <lineage>
        <taxon>Bacteria</taxon>
        <taxon>Bacillati</taxon>
        <taxon>Candidatus Dormiibacterota</taxon>
        <taxon>Candidatus Dormibacteria</taxon>
        <taxon>Candidatus Aeolococcales</taxon>
        <taxon>Candidatus Aeolococcaceae</taxon>
        <taxon>Candidatus Aeolococcus</taxon>
    </lineage>
</organism>
<dbReference type="InterPro" id="IPR044957">
    <property type="entry name" value="Ribosomal_bL32_bact"/>
</dbReference>
<protein>
    <recommendedName>
        <fullName evidence="4 5">Large ribosomal subunit protein bL32</fullName>
    </recommendedName>
</protein>
<dbReference type="GO" id="GO:0006412">
    <property type="term" value="P:translation"/>
    <property type="evidence" value="ECO:0007669"/>
    <property type="project" value="UniProtKB-UniRule"/>
</dbReference>
<dbReference type="Pfam" id="PF01783">
    <property type="entry name" value="Ribosomal_L32p"/>
    <property type="match status" value="1"/>
</dbReference>
<evidence type="ECO:0000313" key="7">
    <source>
        <dbReference type="EMBL" id="MBJ7593940.1"/>
    </source>
</evidence>
<dbReference type="SUPFAM" id="SSF57829">
    <property type="entry name" value="Zn-binding ribosomal proteins"/>
    <property type="match status" value="1"/>
</dbReference>
<dbReference type="EMBL" id="JAEKNS010000042">
    <property type="protein sequence ID" value="MBJ7593940.1"/>
    <property type="molecule type" value="Genomic_DNA"/>
</dbReference>
<evidence type="ECO:0000256" key="4">
    <source>
        <dbReference type="ARBA" id="ARBA00035178"/>
    </source>
</evidence>
<keyword evidence="2 5" id="KW-0689">Ribosomal protein</keyword>
<dbReference type="PANTHER" id="PTHR35534:SF1">
    <property type="entry name" value="LARGE RIBOSOMAL SUBUNIT PROTEIN BL32"/>
    <property type="match status" value="1"/>
</dbReference>
<dbReference type="RefSeq" id="WP_337309713.1">
    <property type="nucleotide sequence ID" value="NZ_JAEKNS010000042.1"/>
</dbReference>
<feature type="compositionally biased region" description="Basic residues" evidence="6">
    <location>
        <begin position="7"/>
        <end position="20"/>
    </location>
</feature>
<accession>A0A934K146</accession>
<dbReference type="GO" id="GO:0015934">
    <property type="term" value="C:large ribosomal subunit"/>
    <property type="evidence" value="ECO:0007669"/>
    <property type="project" value="InterPro"/>
</dbReference>
<dbReference type="Gene3D" id="1.20.5.640">
    <property type="entry name" value="Single helix bin"/>
    <property type="match status" value="1"/>
</dbReference>
<dbReference type="Proteomes" id="UP000606991">
    <property type="component" value="Unassembled WGS sequence"/>
</dbReference>
<proteinExistence type="inferred from homology"/>
<reference evidence="7 8" key="1">
    <citation type="submission" date="2020-10" db="EMBL/GenBank/DDBJ databases">
        <title>Ca. Dormibacterota MAGs.</title>
        <authorList>
            <person name="Montgomery K."/>
        </authorList>
    </citation>
    <scope>NUCLEOTIDE SEQUENCE [LARGE SCALE GENOMIC DNA]</scope>
    <source>
        <strain evidence="7">SC8812_S17_18</strain>
    </source>
</reference>
<comment type="caution">
    <text evidence="7">The sequence shown here is derived from an EMBL/GenBank/DDBJ whole genome shotgun (WGS) entry which is preliminary data.</text>
</comment>
<gene>
    <name evidence="5 7" type="primary">rpmF</name>
    <name evidence="7" type="ORF">JF886_03610</name>
</gene>
<dbReference type="InterPro" id="IPR011332">
    <property type="entry name" value="Ribosomal_zn-bd"/>
</dbReference>
<dbReference type="PANTHER" id="PTHR35534">
    <property type="entry name" value="50S RIBOSOMAL PROTEIN L32"/>
    <property type="match status" value="1"/>
</dbReference>
<dbReference type="HAMAP" id="MF_00340">
    <property type="entry name" value="Ribosomal_bL32"/>
    <property type="match status" value="1"/>
</dbReference>
<dbReference type="InterPro" id="IPR002677">
    <property type="entry name" value="Ribosomal_bL32"/>
</dbReference>
<evidence type="ECO:0000256" key="5">
    <source>
        <dbReference type="HAMAP-Rule" id="MF_00340"/>
    </source>
</evidence>
<evidence type="ECO:0000256" key="1">
    <source>
        <dbReference type="ARBA" id="ARBA00008560"/>
    </source>
</evidence>
<feature type="region of interest" description="Disordered" evidence="6">
    <location>
        <begin position="1"/>
        <end position="22"/>
    </location>
</feature>
<comment type="similarity">
    <text evidence="1 5">Belongs to the bacterial ribosomal protein bL32 family.</text>
</comment>